<dbReference type="Pfam" id="PF00903">
    <property type="entry name" value="Glyoxalase"/>
    <property type="match status" value="1"/>
</dbReference>
<gene>
    <name evidence="2" type="ORF">US86_C0001G0147</name>
</gene>
<dbReference type="EMBL" id="LBUP01000001">
    <property type="protein sequence ID" value="KKQ67220.1"/>
    <property type="molecule type" value="Genomic_DNA"/>
</dbReference>
<dbReference type="AlphaFoldDB" id="A0A0G0JVU1"/>
<evidence type="ECO:0000313" key="2">
    <source>
        <dbReference type="EMBL" id="KKQ67220.1"/>
    </source>
</evidence>
<keyword evidence="2" id="KW-0689">Ribosomal protein</keyword>
<dbReference type="Proteomes" id="UP000034235">
    <property type="component" value="Unassembled WGS sequence"/>
</dbReference>
<protein>
    <submittedName>
        <fullName evidence="2">Ribosomal protein L14</fullName>
    </submittedName>
</protein>
<keyword evidence="2" id="KW-0687">Ribonucleoprotein</keyword>
<comment type="caution">
    <text evidence="2">The sequence shown here is derived from an EMBL/GenBank/DDBJ whole genome shotgun (WGS) entry which is preliminary data.</text>
</comment>
<organism evidence="2 3">
    <name type="scientific">Candidatus Daviesbacteria bacterium GW2011_GWA2_38_24</name>
    <dbReference type="NCBI Taxonomy" id="1618422"/>
    <lineage>
        <taxon>Bacteria</taxon>
        <taxon>Candidatus Daviesiibacteriota</taxon>
    </lineage>
</organism>
<dbReference type="InterPro" id="IPR037523">
    <property type="entry name" value="VOC_core"/>
</dbReference>
<accession>A0A0G0JVU1</accession>
<dbReference type="PROSITE" id="PS51819">
    <property type="entry name" value="VOC"/>
    <property type="match status" value="1"/>
</dbReference>
<name>A0A0G0JVU1_9BACT</name>
<feature type="domain" description="VOC" evidence="1">
    <location>
        <begin position="2"/>
        <end position="123"/>
    </location>
</feature>
<evidence type="ECO:0000259" key="1">
    <source>
        <dbReference type="PROSITE" id="PS51819"/>
    </source>
</evidence>
<proteinExistence type="predicted"/>
<sequence length="128" mass="14368">MKIEHVAFIMENPVAAAKWYVENLGFRIERASEQPPYPHLLVDGEGSVMLEIYKPDNLTVPDYRSIDPLIVHLAFQVEDVSKYHDLLTEAGAIAQGDIKTLDNGDIVAMLRDPWGFPLQLVKRAAPIV</sequence>
<reference evidence="2 3" key="1">
    <citation type="journal article" date="2015" name="Nature">
        <title>rRNA introns, odd ribosomes, and small enigmatic genomes across a large radiation of phyla.</title>
        <authorList>
            <person name="Brown C.T."/>
            <person name="Hug L.A."/>
            <person name="Thomas B.C."/>
            <person name="Sharon I."/>
            <person name="Castelle C.J."/>
            <person name="Singh A."/>
            <person name="Wilkins M.J."/>
            <person name="Williams K.H."/>
            <person name="Banfield J.F."/>
        </authorList>
    </citation>
    <scope>NUCLEOTIDE SEQUENCE [LARGE SCALE GENOMIC DNA]</scope>
</reference>
<dbReference type="InterPro" id="IPR029068">
    <property type="entry name" value="Glyas_Bleomycin-R_OHBP_Dase"/>
</dbReference>
<dbReference type="GO" id="GO:0005840">
    <property type="term" value="C:ribosome"/>
    <property type="evidence" value="ECO:0007669"/>
    <property type="project" value="UniProtKB-KW"/>
</dbReference>
<dbReference type="CDD" id="cd06587">
    <property type="entry name" value="VOC"/>
    <property type="match status" value="1"/>
</dbReference>
<dbReference type="Gene3D" id="3.10.180.10">
    <property type="entry name" value="2,3-Dihydroxybiphenyl 1,2-Dioxygenase, domain 1"/>
    <property type="match status" value="1"/>
</dbReference>
<dbReference type="SUPFAM" id="SSF54593">
    <property type="entry name" value="Glyoxalase/Bleomycin resistance protein/Dihydroxybiphenyl dioxygenase"/>
    <property type="match status" value="1"/>
</dbReference>
<evidence type="ECO:0000313" key="3">
    <source>
        <dbReference type="Proteomes" id="UP000034235"/>
    </source>
</evidence>
<dbReference type="InterPro" id="IPR004360">
    <property type="entry name" value="Glyas_Fos-R_dOase_dom"/>
</dbReference>